<evidence type="ECO:0000259" key="9">
    <source>
        <dbReference type="Pfam" id="PF06738"/>
    </source>
</evidence>
<keyword evidence="5 8" id="KW-0472">Membrane</keyword>
<dbReference type="EMBL" id="BJZR01000024">
    <property type="protein sequence ID" value="GEO91891.1"/>
    <property type="molecule type" value="Genomic_DNA"/>
</dbReference>
<dbReference type="Pfam" id="PF12821">
    <property type="entry name" value="ThrE_2"/>
    <property type="match status" value="1"/>
</dbReference>
<keyword evidence="3 8" id="KW-0812">Transmembrane</keyword>
<dbReference type="Proteomes" id="UP000321155">
    <property type="component" value="Unassembled WGS sequence"/>
</dbReference>
<feature type="region of interest" description="Disordered" evidence="7">
    <location>
        <begin position="1"/>
        <end position="108"/>
    </location>
</feature>
<evidence type="ECO:0000313" key="11">
    <source>
        <dbReference type="EMBL" id="GEO91891.1"/>
    </source>
</evidence>
<protein>
    <recommendedName>
        <fullName evidence="13">Threonine/serine exporter family protein</fullName>
    </recommendedName>
</protein>
<name>A0ABQ0X2M1_9MICC</name>
<evidence type="ECO:0000313" key="12">
    <source>
        <dbReference type="Proteomes" id="UP000321155"/>
    </source>
</evidence>
<feature type="transmembrane region" description="Helical" evidence="8">
    <location>
        <begin position="562"/>
        <end position="584"/>
    </location>
</feature>
<dbReference type="InterPro" id="IPR010619">
    <property type="entry name" value="ThrE-like_N"/>
</dbReference>
<feature type="compositionally biased region" description="Low complexity" evidence="7">
    <location>
        <begin position="1"/>
        <end position="13"/>
    </location>
</feature>
<dbReference type="InterPro" id="IPR024528">
    <property type="entry name" value="ThrE_2"/>
</dbReference>
<keyword evidence="2" id="KW-1003">Cell membrane</keyword>
<feature type="transmembrane region" description="Helical" evidence="8">
    <location>
        <begin position="590"/>
        <end position="607"/>
    </location>
</feature>
<feature type="domain" description="Threonine/serine exporter-like N-terminal" evidence="9">
    <location>
        <begin position="257"/>
        <end position="516"/>
    </location>
</feature>
<evidence type="ECO:0000256" key="4">
    <source>
        <dbReference type="ARBA" id="ARBA00022989"/>
    </source>
</evidence>
<proteinExistence type="inferred from homology"/>
<evidence type="ECO:0000256" key="5">
    <source>
        <dbReference type="ARBA" id="ARBA00023136"/>
    </source>
</evidence>
<feature type="transmembrane region" description="Helical" evidence="8">
    <location>
        <begin position="534"/>
        <end position="555"/>
    </location>
</feature>
<gene>
    <name evidence="11" type="ORF">KFL01_11970</name>
</gene>
<feature type="compositionally biased region" description="Low complexity" evidence="7">
    <location>
        <begin position="139"/>
        <end position="154"/>
    </location>
</feature>
<feature type="compositionally biased region" description="Pro residues" evidence="7">
    <location>
        <begin position="14"/>
        <end position="28"/>
    </location>
</feature>
<reference evidence="11 12" key="1">
    <citation type="submission" date="2019-07" db="EMBL/GenBank/DDBJ databases">
        <title>Whole genome shotgun sequence of Kocuria flava NBRC 107626.</title>
        <authorList>
            <person name="Hosoyama A."/>
            <person name="Uohara A."/>
            <person name="Ohji S."/>
            <person name="Ichikawa N."/>
        </authorList>
    </citation>
    <scope>NUCLEOTIDE SEQUENCE [LARGE SCALE GENOMIC DNA]</scope>
    <source>
        <strain evidence="11 12">NBRC 107626</strain>
    </source>
</reference>
<feature type="compositionally biased region" description="Basic and acidic residues" evidence="7">
    <location>
        <begin position="30"/>
        <end position="39"/>
    </location>
</feature>
<feature type="domain" description="Threonine/Serine exporter ThrE" evidence="10">
    <location>
        <begin position="541"/>
        <end position="667"/>
    </location>
</feature>
<feature type="transmembrane region" description="Helical" evidence="8">
    <location>
        <begin position="458"/>
        <end position="475"/>
    </location>
</feature>
<feature type="region of interest" description="Disordered" evidence="7">
    <location>
        <begin position="132"/>
        <end position="208"/>
    </location>
</feature>
<evidence type="ECO:0000256" key="8">
    <source>
        <dbReference type="SAM" id="Phobius"/>
    </source>
</evidence>
<comment type="caution">
    <text evidence="11">The sequence shown here is derived from an EMBL/GenBank/DDBJ whole genome shotgun (WGS) entry which is preliminary data.</text>
</comment>
<evidence type="ECO:0000256" key="2">
    <source>
        <dbReference type="ARBA" id="ARBA00022475"/>
    </source>
</evidence>
<sequence>MGAPHRPALLLRPPTTPPAGSPAAPGSPAPRKEDHRVTTDPRTPLRPFAAYPSSGAGEEPEPYAVEPFGPGGDTALTGFARPGERGGTVPAPVRPTEAQALQARRRAETTTLDVVPLAPQALPVLSAEQIRAHGGPAGAPGTAQPLSAASTAPQAAPPRRRRRSVAGPVSRPETTTIGPVPEPGKSADRMQRGAYPATRAHPARPGGRARLRSILQGESAPTAPMRAVERLSVSPFAHLRRFGESTTDREARRTLNFALRLAETMFHYGADALDVENAIVAVCATYGVENLEVDITNQSVTINYIADDGADRDDRAPRTREDVLNDPETYTHTVMRVVRSWTDNYAGLGETHQLVAQIADGETPRAEAERRLAEINAKPKPYPRWMVSTATVAAIMALIVGIGGGLTGAAVAGAAWILAQAVATRLAVWRIPEFFSQAAQSGIVTVVALLLSGAGVDLSPALVIAGGIILMLPTTRMVSTMQDAINGFPVTAAGRLLSTAMAFLGLVVGIAGGVSLAGYLGMPPVDVAQNAFSAVHPVVNTVFMLLATGLLAVTMQAKPQHVLSSVLAGLAGLLVYHSGTWLGLGVRLDTAVAAVTTGCVATVLAAWHRVPQLVVAIPALTFLLPGLSIFRGLYTVTVETESYGPGIVGLVNAMATIVALASGVVLGKYLMRPFVGHLNGTGARRNRRR</sequence>
<feature type="transmembrane region" description="Helical" evidence="8">
    <location>
        <begin position="392"/>
        <end position="419"/>
    </location>
</feature>
<evidence type="ECO:0000256" key="7">
    <source>
        <dbReference type="SAM" id="MobiDB-lite"/>
    </source>
</evidence>
<evidence type="ECO:0000256" key="6">
    <source>
        <dbReference type="ARBA" id="ARBA00034125"/>
    </source>
</evidence>
<organism evidence="11 12">
    <name type="scientific">Kocuria flava</name>
    <dbReference type="NCBI Taxonomy" id="446860"/>
    <lineage>
        <taxon>Bacteria</taxon>
        <taxon>Bacillati</taxon>
        <taxon>Actinomycetota</taxon>
        <taxon>Actinomycetes</taxon>
        <taxon>Micrococcales</taxon>
        <taxon>Micrococcaceae</taxon>
        <taxon>Kocuria</taxon>
    </lineage>
</organism>
<accession>A0ABQ0X2M1</accession>
<feature type="transmembrane region" description="Helical" evidence="8">
    <location>
        <begin position="614"/>
        <end position="634"/>
    </location>
</feature>
<comment type="similarity">
    <text evidence="6">Belongs to the ThrE exporter (TC 2.A.79) family.</text>
</comment>
<dbReference type="Pfam" id="PF06738">
    <property type="entry name" value="ThrE"/>
    <property type="match status" value="1"/>
</dbReference>
<evidence type="ECO:0000259" key="10">
    <source>
        <dbReference type="Pfam" id="PF12821"/>
    </source>
</evidence>
<evidence type="ECO:0008006" key="13">
    <source>
        <dbReference type="Google" id="ProtNLM"/>
    </source>
</evidence>
<feature type="compositionally biased region" description="Low complexity" evidence="7">
    <location>
        <begin position="196"/>
        <end position="208"/>
    </location>
</feature>
<feature type="transmembrane region" description="Helical" evidence="8">
    <location>
        <begin position="431"/>
        <end position="452"/>
    </location>
</feature>
<comment type="subcellular location">
    <subcellularLocation>
        <location evidence="1">Cell membrane</location>
        <topology evidence="1">Multi-pass membrane protein</topology>
    </subcellularLocation>
</comment>
<evidence type="ECO:0000256" key="3">
    <source>
        <dbReference type="ARBA" id="ARBA00022692"/>
    </source>
</evidence>
<evidence type="ECO:0000256" key="1">
    <source>
        <dbReference type="ARBA" id="ARBA00004651"/>
    </source>
</evidence>
<dbReference type="PANTHER" id="PTHR34390">
    <property type="entry name" value="UPF0442 PROTEIN YJJB-RELATED"/>
    <property type="match status" value="1"/>
</dbReference>
<keyword evidence="12" id="KW-1185">Reference proteome</keyword>
<feature type="transmembrane region" description="Helical" evidence="8">
    <location>
        <begin position="646"/>
        <end position="666"/>
    </location>
</feature>
<keyword evidence="4 8" id="KW-1133">Transmembrane helix</keyword>
<feature type="transmembrane region" description="Helical" evidence="8">
    <location>
        <begin position="496"/>
        <end position="522"/>
    </location>
</feature>
<dbReference type="InterPro" id="IPR050539">
    <property type="entry name" value="ThrE_Dicarb/AminoAcid_Exp"/>
</dbReference>